<evidence type="ECO:0000256" key="1">
    <source>
        <dbReference type="SAM" id="Phobius"/>
    </source>
</evidence>
<evidence type="ECO:0000313" key="2">
    <source>
        <dbReference type="Proteomes" id="UP000515135"/>
    </source>
</evidence>
<dbReference type="PANTHER" id="PTHR16189">
    <property type="entry name" value="TRANSMEMBRANE PROTEIN 104-RELATED"/>
    <property type="match status" value="1"/>
</dbReference>
<feature type="transmembrane region" description="Helical" evidence="1">
    <location>
        <begin position="215"/>
        <end position="234"/>
    </location>
</feature>
<proteinExistence type="predicted"/>
<feature type="transmembrane region" description="Helical" evidence="1">
    <location>
        <begin position="410"/>
        <end position="432"/>
    </location>
</feature>
<feature type="transmembrane region" description="Helical" evidence="1">
    <location>
        <begin position="241"/>
        <end position="263"/>
    </location>
</feature>
<evidence type="ECO:0000313" key="3">
    <source>
        <dbReference type="RefSeq" id="XP_019634765.1"/>
    </source>
</evidence>
<gene>
    <name evidence="3" type="primary">LOC109477809</name>
</gene>
<dbReference type="InterPro" id="IPR017947">
    <property type="entry name" value="AryldialkylPase_Zn-BS"/>
</dbReference>
<accession>A0A6P4YZP2</accession>
<sequence>MEADTDRLTERRDSQDSRPRATMYIVYIQCYFVTIATILGTGILGLPVTLSHSGLYPFLVSFLIGFVIQCLLVYFFVEILQRAYAAQEQISKWGGCFWTEKDPLLKKSSKIVPLHVVARVKGATLSHEHIPLQEEEDEADEKETTETDGMLVAGHVILPGQSAIRLPNLHLLGELFLPCGTRQMFDIVVFLNFISILISYALAGSEAYAQMFGVPHFYVIPGFVWILTFAIVFTQTLMQPVISLFTLVKGSLLIATVVVTFFVGAEVSQGISNDFHYIGAPFLMGTVALGGVVNVMPMLYQKISPVTAQVKHFRGAVVAGISTCTVLNILWCWAVLHIVPQLPCSPMSVVGNATDSPTVVTPASVVTTVSTSPPVSPACAHNLSLQRSADNGEIATLPLTEIIQTMHPEFSWVAILVQLFIMISITVSYLTLGSAMHHTVVGWVEGSWNEPGFCRYAPIFEGICKCCTPKCICQSLISLFIFAIVFTVAMLDPKGFVEILDRGTSLFINLECGIFIFLMVRNARTGTFSTLDIPLETPWLLYHLHWLVALYFTFAVGYDIVDSIYETAA</sequence>
<dbReference type="PROSITE" id="PS01322">
    <property type="entry name" value="PHOSPHOTRIESTERASE_1"/>
    <property type="match status" value="1"/>
</dbReference>
<protein>
    <submittedName>
        <fullName evidence="3">Uncharacterized protein LOC109477809 isoform X1</fullName>
    </submittedName>
</protein>
<dbReference type="OrthoDB" id="19473at2759"/>
<dbReference type="Proteomes" id="UP000515135">
    <property type="component" value="Unplaced"/>
</dbReference>
<feature type="transmembrane region" description="Helical" evidence="1">
    <location>
        <begin position="55"/>
        <end position="77"/>
    </location>
</feature>
<name>A0A6P4YZP2_BRABE</name>
<keyword evidence="1" id="KW-1133">Transmembrane helix</keyword>
<feature type="transmembrane region" description="Helical" evidence="1">
    <location>
        <begin position="275"/>
        <end position="295"/>
    </location>
</feature>
<feature type="transmembrane region" description="Helical" evidence="1">
    <location>
        <begin position="503"/>
        <end position="520"/>
    </location>
</feature>
<dbReference type="AlphaFoldDB" id="A0A6P4YZP2"/>
<keyword evidence="2" id="KW-1185">Reference proteome</keyword>
<feature type="transmembrane region" description="Helical" evidence="1">
    <location>
        <begin position="471"/>
        <end position="491"/>
    </location>
</feature>
<organism evidence="2 3">
    <name type="scientific">Branchiostoma belcheri</name>
    <name type="common">Amphioxus</name>
    <dbReference type="NCBI Taxonomy" id="7741"/>
    <lineage>
        <taxon>Eukaryota</taxon>
        <taxon>Metazoa</taxon>
        <taxon>Chordata</taxon>
        <taxon>Cephalochordata</taxon>
        <taxon>Leptocardii</taxon>
        <taxon>Amphioxiformes</taxon>
        <taxon>Branchiostomatidae</taxon>
        <taxon>Branchiostoma</taxon>
    </lineage>
</organism>
<reference evidence="3" key="1">
    <citation type="submission" date="2025-08" db="UniProtKB">
        <authorList>
            <consortium name="RefSeq"/>
        </authorList>
    </citation>
    <scope>IDENTIFICATION</scope>
    <source>
        <tissue evidence="3">Gonad</tissue>
    </source>
</reference>
<keyword evidence="1" id="KW-0812">Transmembrane</keyword>
<feature type="transmembrane region" description="Helical" evidence="1">
    <location>
        <begin position="540"/>
        <end position="561"/>
    </location>
</feature>
<dbReference type="GO" id="GO:0008270">
    <property type="term" value="F:zinc ion binding"/>
    <property type="evidence" value="ECO:0007669"/>
    <property type="project" value="InterPro"/>
</dbReference>
<dbReference type="GO" id="GO:0016788">
    <property type="term" value="F:hydrolase activity, acting on ester bonds"/>
    <property type="evidence" value="ECO:0007669"/>
    <property type="project" value="InterPro"/>
</dbReference>
<feature type="transmembrane region" description="Helical" evidence="1">
    <location>
        <begin position="316"/>
        <end position="339"/>
    </location>
</feature>
<keyword evidence="1" id="KW-0472">Membrane</keyword>
<dbReference type="GeneID" id="109477809"/>
<dbReference type="RefSeq" id="XP_019634765.1">
    <property type="nucleotide sequence ID" value="XM_019779206.1"/>
</dbReference>
<dbReference type="PANTHER" id="PTHR16189:SF6">
    <property type="entry name" value="AMINO ACID TRANSPORTER TRANSMEMBRANE DOMAIN-CONTAINING PROTEIN"/>
    <property type="match status" value="1"/>
</dbReference>
<dbReference type="KEGG" id="bbel:109477809"/>
<feature type="transmembrane region" description="Helical" evidence="1">
    <location>
        <begin position="184"/>
        <end position="203"/>
    </location>
</feature>
<feature type="transmembrane region" description="Helical" evidence="1">
    <location>
        <begin position="21"/>
        <end position="43"/>
    </location>
</feature>